<evidence type="ECO:0000256" key="4">
    <source>
        <dbReference type="RuleBase" id="RU361188"/>
    </source>
</evidence>
<dbReference type="PANTHER" id="PTHR11069:SF38">
    <property type="entry name" value="GLUCURONOXYLANASE XYNC"/>
    <property type="match status" value="1"/>
</dbReference>
<dbReference type="Gene3D" id="2.60.40.1180">
    <property type="entry name" value="Golgi alpha-mannosidase II"/>
    <property type="match status" value="1"/>
</dbReference>
<dbReference type="InterPro" id="IPR001139">
    <property type="entry name" value="Glyco_hydro_30"/>
</dbReference>
<feature type="chain" id="PRO_5046344235" description="Glycosyl hydrolase family 30 TIM-barrel domain-containing protein" evidence="5">
    <location>
        <begin position="24"/>
        <end position="519"/>
    </location>
</feature>
<dbReference type="InterPro" id="IPR013780">
    <property type="entry name" value="Glyco_hydro_b"/>
</dbReference>
<protein>
    <recommendedName>
        <fullName evidence="6">Glycosyl hydrolase family 30 TIM-barrel domain-containing protein</fullName>
    </recommendedName>
</protein>
<proteinExistence type="inferred from homology"/>
<comment type="caution">
    <text evidence="7">The sequence shown here is derived from an EMBL/GenBank/DDBJ whole genome shotgun (WGS) entry which is preliminary data.</text>
</comment>
<dbReference type="PANTHER" id="PTHR11069">
    <property type="entry name" value="GLUCOSYLCERAMIDASE"/>
    <property type="match status" value="1"/>
</dbReference>
<keyword evidence="2 5" id="KW-0732">Signal</keyword>
<evidence type="ECO:0000259" key="6">
    <source>
        <dbReference type="Pfam" id="PF02055"/>
    </source>
</evidence>
<name>A0ABR7Y9X2_9SPHI</name>
<dbReference type="Proteomes" id="UP000651271">
    <property type="component" value="Unassembled WGS sequence"/>
</dbReference>
<evidence type="ECO:0000256" key="2">
    <source>
        <dbReference type="ARBA" id="ARBA00022729"/>
    </source>
</evidence>
<gene>
    <name evidence="7" type="ORF">H8B04_00745</name>
</gene>
<dbReference type="SUPFAM" id="SSF51445">
    <property type="entry name" value="(Trans)glycosidases"/>
    <property type="match status" value="1"/>
</dbReference>
<accession>A0ABR7Y9X2</accession>
<feature type="domain" description="Glycosyl hydrolase family 30 TIM-barrel" evidence="6">
    <location>
        <begin position="193"/>
        <end position="341"/>
    </location>
</feature>
<dbReference type="Pfam" id="PF02055">
    <property type="entry name" value="Glyco_hydro_30"/>
    <property type="match status" value="1"/>
</dbReference>
<keyword evidence="4" id="KW-0326">Glycosidase</keyword>
<evidence type="ECO:0000313" key="8">
    <source>
        <dbReference type="Proteomes" id="UP000651271"/>
    </source>
</evidence>
<evidence type="ECO:0000313" key="7">
    <source>
        <dbReference type="EMBL" id="MBD1428106.1"/>
    </source>
</evidence>
<keyword evidence="3 4" id="KW-0378">Hydrolase</keyword>
<evidence type="ECO:0000256" key="1">
    <source>
        <dbReference type="ARBA" id="ARBA00005382"/>
    </source>
</evidence>
<keyword evidence="8" id="KW-1185">Reference proteome</keyword>
<reference evidence="7 8" key="1">
    <citation type="submission" date="2020-08" db="EMBL/GenBank/DDBJ databases">
        <title>Sphingobacterium sp. DN04309 isolated from aquaculture water.</title>
        <authorList>
            <person name="Zhang M."/>
        </authorList>
    </citation>
    <scope>NUCLEOTIDE SEQUENCE [LARGE SCALE GENOMIC DNA]</scope>
    <source>
        <strain evidence="7 8">DN04309</strain>
    </source>
</reference>
<dbReference type="Gene3D" id="3.20.20.80">
    <property type="entry name" value="Glycosidases"/>
    <property type="match status" value="1"/>
</dbReference>
<organism evidence="7 8">
    <name type="scientific">Sphingobacterium litopenaei</name>
    <dbReference type="NCBI Taxonomy" id="2763500"/>
    <lineage>
        <taxon>Bacteria</taxon>
        <taxon>Pseudomonadati</taxon>
        <taxon>Bacteroidota</taxon>
        <taxon>Sphingobacteriia</taxon>
        <taxon>Sphingobacteriales</taxon>
        <taxon>Sphingobacteriaceae</taxon>
        <taxon>Sphingobacterium</taxon>
    </lineage>
</organism>
<evidence type="ECO:0000256" key="5">
    <source>
        <dbReference type="SAM" id="SignalP"/>
    </source>
</evidence>
<dbReference type="InterPro" id="IPR033453">
    <property type="entry name" value="Glyco_hydro_30_TIM-barrel"/>
</dbReference>
<dbReference type="RefSeq" id="WP_190301135.1">
    <property type="nucleotide sequence ID" value="NZ_JACOIJ010000001.1"/>
</dbReference>
<sequence length="519" mass="58164">MKRLSFILNIFFACALLLGCAKSSDETQNVDLRFKEEELLLDSQAGIAALTIIWSNTEWEISTPTDGFLSGFNFLKGGSFTHSNQTRVQFNFSENNTNSERVQTIQLKNVLTSETTQITVKQSPKPPIVLEVKSSTTYQQITGFGGMLNPALWQGGNQLTNAEIERLYGANGLGYKMLRMMIYPNSNDWSRDLAVAQKAQSLGARIFGSPWSPPAHMKSSKQQGGGNGGYLLPEYYADYAKHLNAFVDYMAANGVTIEAVSIQNEPDWDPEYDACVWTGQQILDFIKNHGKDIKVKVIAAEAVNFKKEFTDPVLNDPIAREHLDIVGTHLYGGGIGDYPLARQYNKEIWMTEHLLNNNSANDWSWNDALIFAKELHDCMEANFNAYIWWYLKRHYSMLGDGEYGTTKSEVLKRGYVLSHYAQYASERKRIAVDKVPNNNNILLTAYESVNDYTLIIQNQGDAIIPSVQFDFPQAFNSVSAVETNSTKNMEAVTVSAIKNNQAVSLTINPKSILSVKIKK</sequence>
<evidence type="ECO:0000256" key="3">
    <source>
        <dbReference type="ARBA" id="ARBA00022801"/>
    </source>
</evidence>
<dbReference type="EMBL" id="JACOIJ010000001">
    <property type="protein sequence ID" value="MBD1428106.1"/>
    <property type="molecule type" value="Genomic_DNA"/>
</dbReference>
<comment type="similarity">
    <text evidence="1 4">Belongs to the glycosyl hydrolase 30 family.</text>
</comment>
<dbReference type="InterPro" id="IPR017853">
    <property type="entry name" value="GH"/>
</dbReference>
<dbReference type="PROSITE" id="PS51257">
    <property type="entry name" value="PROKAR_LIPOPROTEIN"/>
    <property type="match status" value="1"/>
</dbReference>
<feature type="signal peptide" evidence="5">
    <location>
        <begin position="1"/>
        <end position="23"/>
    </location>
</feature>